<gene>
    <name evidence="1" type="ORF">A2633_05170</name>
</gene>
<reference evidence="1 2" key="1">
    <citation type="journal article" date="2016" name="Nat. Commun.">
        <title>Thousands of microbial genomes shed light on interconnected biogeochemical processes in an aquifer system.</title>
        <authorList>
            <person name="Anantharaman K."/>
            <person name="Brown C.T."/>
            <person name="Hug L.A."/>
            <person name="Sharon I."/>
            <person name="Castelle C.J."/>
            <person name="Probst A.J."/>
            <person name="Thomas B.C."/>
            <person name="Singh A."/>
            <person name="Wilkins M.J."/>
            <person name="Karaoz U."/>
            <person name="Brodie E.L."/>
            <person name="Williams K.H."/>
            <person name="Hubbard S.S."/>
            <person name="Banfield J.F."/>
        </authorList>
    </citation>
    <scope>NUCLEOTIDE SEQUENCE [LARGE SCALE GENOMIC DNA]</scope>
</reference>
<dbReference type="EMBL" id="MHQC01000047">
    <property type="protein sequence ID" value="OGZ93878.1"/>
    <property type="molecule type" value="Genomic_DNA"/>
</dbReference>
<dbReference type="AlphaFoldDB" id="A0A1G2K621"/>
<sequence>MTIYYLHYILFSEPLITLNEVFMQDRFGIYLSIETSKGTITIPLERAIERILYDTHPAYLPTAERLCQILKSKALDGNKILTIKAVDQALKLLVCNKRIIEVRVDGAVYYAWPLRREDSFTFDL</sequence>
<proteinExistence type="predicted"/>
<organism evidence="1 2">
    <name type="scientific">Candidatus Sungbacteria bacterium RIFCSPHIGHO2_01_FULL_47_32</name>
    <dbReference type="NCBI Taxonomy" id="1802264"/>
    <lineage>
        <taxon>Bacteria</taxon>
        <taxon>Candidatus Sungiibacteriota</taxon>
    </lineage>
</organism>
<protein>
    <submittedName>
        <fullName evidence="1">Uncharacterized protein</fullName>
    </submittedName>
</protein>
<dbReference type="Proteomes" id="UP000177152">
    <property type="component" value="Unassembled WGS sequence"/>
</dbReference>
<accession>A0A1G2K621</accession>
<comment type="caution">
    <text evidence="1">The sequence shown here is derived from an EMBL/GenBank/DDBJ whole genome shotgun (WGS) entry which is preliminary data.</text>
</comment>
<name>A0A1G2K621_9BACT</name>
<evidence type="ECO:0000313" key="2">
    <source>
        <dbReference type="Proteomes" id="UP000177152"/>
    </source>
</evidence>
<evidence type="ECO:0000313" key="1">
    <source>
        <dbReference type="EMBL" id="OGZ93878.1"/>
    </source>
</evidence>